<accession>A0AAV7PAV9</accession>
<evidence type="ECO:0000313" key="2">
    <source>
        <dbReference type="Proteomes" id="UP001066276"/>
    </source>
</evidence>
<reference evidence="1" key="1">
    <citation type="journal article" date="2022" name="bioRxiv">
        <title>Sequencing and chromosome-scale assembly of the giantPleurodeles waltlgenome.</title>
        <authorList>
            <person name="Brown T."/>
            <person name="Elewa A."/>
            <person name="Iarovenko S."/>
            <person name="Subramanian E."/>
            <person name="Araus A.J."/>
            <person name="Petzold A."/>
            <person name="Susuki M."/>
            <person name="Suzuki K.-i.T."/>
            <person name="Hayashi T."/>
            <person name="Toyoda A."/>
            <person name="Oliveira C."/>
            <person name="Osipova E."/>
            <person name="Leigh N.D."/>
            <person name="Simon A."/>
            <person name="Yun M.H."/>
        </authorList>
    </citation>
    <scope>NUCLEOTIDE SEQUENCE</scope>
    <source>
        <strain evidence="1">20211129_DDA</strain>
        <tissue evidence="1">Liver</tissue>
    </source>
</reference>
<name>A0AAV7PAV9_PLEWA</name>
<evidence type="ECO:0000313" key="1">
    <source>
        <dbReference type="EMBL" id="KAJ1124382.1"/>
    </source>
</evidence>
<gene>
    <name evidence="1" type="ORF">NDU88_002843</name>
</gene>
<sequence length="71" mass="7899">MDSDPPPVESSDMQICEEACGIWAGFQLDQGAKRRRLIDQLTLTTCLQFGSQEVHVGKRTKQIEVSGLTFT</sequence>
<dbReference type="Proteomes" id="UP001066276">
    <property type="component" value="Chromosome 7"/>
</dbReference>
<keyword evidence="2" id="KW-1185">Reference proteome</keyword>
<protein>
    <submittedName>
        <fullName evidence="1">Uncharacterized protein</fullName>
    </submittedName>
</protein>
<dbReference type="AlphaFoldDB" id="A0AAV7PAV9"/>
<comment type="caution">
    <text evidence="1">The sequence shown here is derived from an EMBL/GenBank/DDBJ whole genome shotgun (WGS) entry which is preliminary data.</text>
</comment>
<proteinExistence type="predicted"/>
<dbReference type="EMBL" id="JANPWB010000011">
    <property type="protein sequence ID" value="KAJ1124382.1"/>
    <property type="molecule type" value="Genomic_DNA"/>
</dbReference>
<organism evidence="1 2">
    <name type="scientific">Pleurodeles waltl</name>
    <name type="common">Iberian ribbed newt</name>
    <dbReference type="NCBI Taxonomy" id="8319"/>
    <lineage>
        <taxon>Eukaryota</taxon>
        <taxon>Metazoa</taxon>
        <taxon>Chordata</taxon>
        <taxon>Craniata</taxon>
        <taxon>Vertebrata</taxon>
        <taxon>Euteleostomi</taxon>
        <taxon>Amphibia</taxon>
        <taxon>Batrachia</taxon>
        <taxon>Caudata</taxon>
        <taxon>Salamandroidea</taxon>
        <taxon>Salamandridae</taxon>
        <taxon>Pleurodelinae</taxon>
        <taxon>Pleurodeles</taxon>
    </lineage>
</organism>